<comment type="caution">
    <text evidence="1">The sequence shown here is derived from an EMBL/GenBank/DDBJ whole genome shotgun (WGS) entry which is preliminary data.</text>
</comment>
<dbReference type="Proteomes" id="UP000670092">
    <property type="component" value="Unassembled WGS sequence"/>
</dbReference>
<dbReference type="EMBL" id="JAEVHI010000002">
    <property type="protein sequence ID" value="KAG5299663.1"/>
    <property type="molecule type" value="Genomic_DNA"/>
</dbReference>
<dbReference type="AlphaFoldDB" id="A0A8H7Z0A1"/>
<name>A0A8H7Z0A1_AJECA</name>
<sequence length="178" mass="19126">MHVGASTSLISGGVISAAIQASCSNARGTVPLLMNLREVSASRTFLPRPREMAKPLASMASLPLNLVRFNAPYVFLPEKQAVIDYPFRCFLSIAPDPEGAMLAQWFVPRFFCLSHVISSIRHPLADRSLSSIILEIPCCFSSSGLNSSVGVRCTTIPNLGFTSLVSLPSSVLLWAGCL</sequence>
<gene>
    <name evidence="1" type="ORF">I7I52_10054</name>
</gene>
<evidence type="ECO:0000313" key="2">
    <source>
        <dbReference type="Proteomes" id="UP000670092"/>
    </source>
</evidence>
<reference evidence="1 2" key="1">
    <citation type="submission" date="2021-01" db="EMBL/GenBank/DDBJ databases">
        <title>Chromosome-level genome assembly of a human fungal pathogen reveals clustering of transcriptionally co-regulated genes.</title>
        <authorList>
            <person name="Voorhies M."/>
            <person name="Cohen S."/>
            <person name="Shea T.P."/>
            <person name="Petrus S."/>
            <person name="Munoz J.F."/>
            <person name="Poplawski S."/>
            <person name="Goldman W.E."/>
            <person name="Michael T."/>
            <person name="Cuomo C.A."/>
            <person name="Sil A."/>
            <person name="Beyhan S."/>
        </authorList>
    </citation>
    <scope>NUCLEOTIDE SEQUENCE [LARGE SCALE GENOMIC DNA]</scope>
    <source>
        <strain evidence="1 2">G184AR</strain>
    </source>
</reference>
<evidence type="ECO:0000313" key="1">
    <source>
        <dbReference type="EMBL" id="KAG5299663.1"/>
    </source>
</evidence>
<protein>
    <submittedName>
        <fullName evidence="1">Uncharacterized protein</fullName>
    </submittedName>
</protein>
<proteinExistence type="predicted"/>
<dbReference type="VEuPathDB" id="FungiDB:I7I52_10054"/>
<accession>A0A8H7Z0A1</accession>
<organism evidence="1 2">
    <name type="scientific">Ajellomyces capsulatus</name>
    <name type="common">Darling's disease fungus</name>
    <name type="synonym">Histoplasma capsulatum</name>
    <dbReference type="NCBI Taxonomy" id="5037"/>
    <lineage>
        <taxon>Eukaryota</taxon>
        <taxon>Fungi</taxon>
        <taxon>Dikarya</taxon>
        <taxon>Ascomycota</taxon>
        <taxon>Pezizomycotina</taxon>
        <taxon>Eurotiomycetes</taxon>
        <taxon>Eurotiomycetidae</taxon>
        <taxon>Onygenales</taxon>
        <taxon>Ajellomycetaceae</taxon>
        <taxon>Histoplasma</taxon>
    </lineage>
</organism>